<evidence type="ECO:0000256" key="1">
    <source>
        <dbReference type="ARBA" id="ARBA00010088"/>
    </source>
</evidence>
<keyword evidence="2" id="KW-0058">Aromatic hydrocarbons catabolism</keyword>
<dbReference type="Pfam" id="PF06441">
    <property type="entry name" value="EHN"/>
    <property type="match status" value="1"/>
</dbReference>
<comment type="similarity">
    <text evidence="1">Belongs to the peptidase S33 family.</text>
</comment>
<dbReference type="InterPro" id="IPR016292">
    <property type="entry name" value="Epoxide_hydrolase"/>
</dbReference>
<dbReference type="SUPFAM" id="SSF53474">
    <property type="entry name" value="alpha/beta-Hydrolases"/>
    <property type="match status" value="1"/>
</dbReference>
<dbReference type="InterPro" id="IPR029058">
    <property type="entry name" value="AB_hydrolase_fold"/>
</dbReference>
<feature type="active site" description="Proton donor" evidence="4">
    <location>
        <position position="314"/>
    </location>
</feature>
<dbReference type="PANTHER" id="PTHR21661:SF35">
    <property type="entry name" value="EPOXIDE HYDROLASE"/>
    <property type="match status" value="1"/>
</dbReference>
<evidence type="ECO:0000256" key="2">
    <source>
        <dbReference type="ARBA" id="ARBA00022797"/>
    </source>
</evidence>
<dbReference type="GO" id="GO:0004301">
    <property type="term" value="F:epoxide hydrolase activity"/>
    <property type="evidence" value="ECO:0007669"/>
    <property type="project" value="TreeGrafter"/>
</dbReference>
<dbReference type="OrthoDB" id="7130006at2759"/>
<evidence type="ECO:0000256" key="3">
    <source>
        <dbReference type="ARBA" id="ARBA00022801"/>
    </source>
</evidence>
<comment type="caution">
    <text evidence="6">The sequence shown here is derived from an EMBL/GenBank/DDBJ whole genome shotgun (WGS) entry which is preliminary data.</text>
</comment>
<gene>
    <name evidence="6" type="ORF">CKM354_000456300</name>
</gene>
<dbReference type="PANTHER" id="PTHR21661">
    <property type="entry name" value="EPOXIDE HYDROLASE 1-RELATED"/>
    <property type="match status" value="1"/>
</dbReference>
<dbReference type="EMBL" id="BOLY01000003">
    <property type="protein sequence ID" value="GIZ41250.1"/>
    <property type="molecule type" value="Genomic_DNA"/>
</dbReference>
<dbReference type="AlphaFoldDB" id="A0A9P3FG99"/>
<dbReference type="PIRSF" id="PIRSF001112">
    <property type="entry name" value="Epoxide_hydrolase"/>
    <property type="match status" value="1"/>
</dbReference>
<evidence type="ECO:0000256" key="4">
    <source>
        <dbReference type="PIRSR" id="PIRSR001112-1"/>
    </source>
</evidence>
<protein>
    <recommendedName>
        <fullName evidence="5">Epoxide hydrolase N-terminal domain-containing protein</fullName>
    </recommendedName>
</protein>
<accession>A0A9P3FG99</accession>
<evidence type="ECO:0000313" key="6">
    <source>
        <dbReference type="EMBL" id="GIZ41250.1"/>
    </source>
</evidence>
<feature type="active site" description="Nucleophile" evidence="4">
    <location>
        <position position="180"/>
    </location>
</feature>
<feature type="domain" description="Epoxide hydrolase N-terminal" evidence="5">
    <location>
        <begin position="4"/>
        <end position="114"/>
    </location>
</feature>
<sequence>MAQVKEYTINVPQAKIDRLLRKLDDAEYPEGIEGGGFTYGSEVKDVKRIAEHWRNKFDWRAHEKKLNELPNYEVQVDVDGHGPVDVHFVHQKSDVPGAIPLLFVHGWPGSFLEVTKMLPMLKGGNGKPAFHVVAPSLPARNYGFSGPALKPGFNVRCTAEAMNKVMLALGYDQYVTQGGDWGFLVTRAMAHLYPQHVKAHHINWAWAGQPEEFTNGTKTQPELSEREKKQMAQAEKWNPFGMGDGRGYVAMQSTRPLTINYAFRDSPVALLAWIWDKLVDWTDDYPWTEDEVCLWLSIYVFSRAGPDAASFLYYEATHDMKEVPLPVVQSYINVPLGIADFPVEIANMPQSWRSGMGPIVFQKLYEKGGHFAGWERPGDIADGLGEMFGKGGGAYGVVEGKDGY</sequence>
<dbReference type="PRINTS" id="PR00412">
    <property type="entry name" value="EPOXHYDRLASE"/>
</dbReference>
<organism evidence="6 7">
    <name type="scientific">Cercospora kikuchii</name>
    <dbReference type="NCBI Taxonomy" id="84275"/>
    <lineage>
        <taxon>Eukaryota</taxon>
        <taxon>Fungi</taxon>
        <taxon>Dikarya</taxon>
        <taxon>Ascomycota</taxon>
        <taxon>Pezizomycotina</taxon>
        <taxon>Dothideomycetes</taxon>
        <taxon>Dothideomycetidae</taxon>
        <taxon>Mycosphaerellales</taxon>
        <taxon>Mycosphaerellaceae</taxon>
        <taxon>Cercospora</taxon>
    </lineage>
</organism>
<dbReference type="InterPro" id="IPR000639">
    <property type="entry name" value="Epox_hydrolase-like"/>
</dbReference>
<dbReference type="GeneID" id="68290138"/>
<evidence type="ECO:0000259" key="5">
    <source>
        <dbReference type="Pfam" id="PF06441"/>
    </source>
</evidence>
<dbReference type="RefSeq" id="XP_044655737.1">
    <property type="nucleotide sequence ID" value="XM_044799802.1"/>
</dbReference>
<reference evidence="6 7" key="1">
    <citation type="submission" date="2021-01" db="EMBL/GenBank/DDBJ databases">
        <title>Cercospora kikuchii MAFF 305040 whole genome shotgun sequence.</title>
        <authorList>
            <person name="Kashiwa T."/>
            <person name="Suzuki T."/>
        </authorList>
    </citation>
    <scope>NUCLEOTIDE SEQUENCE [LARGE SCALE GENOMIC DNA]</scope>
    <source>
        <strain evidence="6 7">MAFF 305040</strain>
    </source>
</reference>
<dbReference type="InterPro" id="IPR010497">
    <property type="entry name" value="Epoxide_hydro_N"/>
</dbReference>
<name>A0A9P3FG99_9PEZI</name>
<dbReference type="Gene3D" id="3.40.50.1820">
    <property type="entry name" value="alpha/beta hydrolase"/>
    <property type="match status" value="1"/>
</dbReference>
<keyword evidence="3" id="KW-0378">Hydrolase</keyword>
<feature type="active site" description="Proton acceptor" evidence="4">
    <location>
        <position position="370"/>
    </location>
</feature>
<evidence type="ECO:0000313" key="7">
    <source>
        <dbReference type="Proteomes" id="UP000825890"/>
    </source>
</evidence>
<keyword evidence="7" id="KW-1185">Reference proteome</keyword>
<proteinExistence type="inferred from homology"/>
<dbReference type="GO" id="GO:0097176">
    <property type="term" value="P:epoxide metabolic process"/>
    <property type="evidence" value="ECO:0007669"/>
    <property type="project" value="TreeGrafter"/>
</dbReference>
<dbReference type="Proteomes" id="UP000825890">
    <property type="component" value="Unassembled WGS sequence"/>
</dbReference>